<evidence type="ECO:0000313" key="6">
    <source>
        <dbReference type="Proteomes" id="UP000199647"/>
    </source>
</evidence>
<dbReference type="GO" id="GO:0006310">
    <property type="term" value="P:DNA recombination"/>
    <property type="evidence" value="ECO:0007669"/>
    <property type="project" value="UniProtKB-KW"/>
</dbReference>
<feature type="domain" description="Tyr recombinase" evidence="4">
    <location>
        <begin position="207"/>
        <end position="401"/>
    </location>
</feature>
<proteinExistence type="predicted"/>
<name>A0A1H9QJE2_9HYPH</name>
<dbReference type="Gene3D" id="1.10.443.10">
    <property type="entry name" value="Intergrase catalytic core"/>
    <property type="match status" value="1"/>
</dbReference>
<dbReference type="Gene3D" id="1.10.150.130">
    <property type="match status" value="1"/>
</dbReference>
<dbReference type="InterPro" id="IPR002104">
    <property type="entry name" value="Integrase_catalytic"/>
</dbReference>
<dbReference type="InterPro" id="IPR010998">
    <property type="entry name" value="Integrase_recombinase_N"/>
</dbReference>
<sequence length="414" mass="45880">MPRASVGEYHGQRHSPHSSRTWREGRPRFWPGKNLRTLGYKGRDLRHPDGRWFELNEAIAWSADLLKELEARKSAATVGKRVAKPAGPKLYTVADLFRDWHASPRFSGGQTQEGRKRRKPLAPKTIQFYRQNARVLEDFDPELWVSPVAALTPVVLDGLYDALDEAKGASVARATMATLRAALSFGQRKGRVAHNPAKGLGIGQAEARIRVGTIPEMQALVAAADAIGKPEIGDIILLGLFTGQRQGDRLQIEGGDMVDGRLFFRQNKTGAVAIVPPAPALLTRLAEARERRKEEKVRWPQVVIDEERQRPFSDPSRYGKVFRQVRAAAVAGEEEKDRPPCPSLADFRDQDLRDTAVTWLANSGCTVPEICSITGHTEQSAYGILKHYLGQDPERAAAAIGKLVAWLEKKGARL</sequence>
<dbReference type="PROSITE" id="PS51898">
    <property type="entry name" value="TYR_RECOMBINASE"/>
    <property type="match status" value="1"/>
</dbReference>
<dbReference type="InterPro" id="IPR013762">
    <property type="entry name" value="Integrase-like_cat_sf"/>
</dbReference>
<dbReference type="EMBL" id="FOFG01000029">
    <property type="protein sequence ID" value="SER60315.1"/>
    <property type="molecule type" value="Genomic_DNA"/>
</dbReference>
<evidence type="ECO:0000313" key="5">
    <source>
        <dbReference type="EMBL" id="SER60315.1"/>
    </source>
</evidence>
<evidence type="ECO:0000256" key="1">
    <source>
        <dbReference type="ARBA" id="ARBA00023125"/>
    </source>
</evidence>
<dbReference type="GO" id="GO:0003677">
    <property type="term" value="F:DNA binding"/>
    <property type="evidence" value="ECO:0007669"/>
    <property type="project" value="UniProtKB-KW"/>
</dbReference>
<reference evidence="5 6" key="1">
    <citation type="submission" date="2016-10" db="EMBL/GenBank/DDBJ databases">
        <authorList>
            <person name="de Groot N.N."/>
        </authorList>
    </citation>
    <scope>NUCLEOTIDE SEQUENCE [LARGE SCALE GENOMIC DNA]</scope>
    <source>
        <strain evidence="5 6">A52C2</strain>
    </source>
</reference>
<dbReference type="AlphaFoldDB" id="A0A1H9QJE2"/>
<dbReference type="STRING" id="1855383.SAMN05216548_12916"/>
<keyword evidence="6" id="KW-1185">Reference proteome</keyword>
<dbReference type="InterPro" id="IPR011010">
    <property type="entry name" value="DNA_brk_join_enz"/>
</dbReference>
<protein>
    <submittedName>
        <fullName evidence="5">Phage integrase family protein</fullName>
    </submittedName>
</protein>
<gene>
    <name evidence="5" type="ORF">SAMN05216548_12916</name>
</gene>
<organism evidence="5 6">
    <name type="scientific">Faunimonas pinastri</name>
    <dbReference type="NCBI Taxonomy" id="1855383"/>
    <lineage>
        <taxon>Bacteria</taxon>
        <taxon>Pseudomonadati</taxon>
        <taxon>Pseudomonadota</taxon>
        <taxon>Alphaproteobacteria</taxon>
        <taxon>Hyphomicrobiales</taxon>
        <taxon>Afifellaceae</taxon>
        <taxon>Faunimonas</taxon>
    </lineage>
</organism>
<keyword evidence="2" id="KW-0233">DNA recombination</keyword>
<accession>A0A1H9QJE2</accession>
<dbReference type="SUPFAM" id="SSF56349">
    <property type="entry name" value="DNA breaking-rejoining enzymes"/>
    <property type="match status" value="1"/>
</dbReference>
<evidence type="ECO:0000256" key="2">
    <source>
        <dbReference type="ARBA" id="ARBA00023172"/>
    </source>
</evidence>
<dbReference type="Proteomes" id="UP000199647">
    <property type="component" value="Unassembled WGS sequence"/>
</dbReference>
<feature type="region of interest" description="Disordered" evidence="3">
    <location>
        <begin position="1"/>
        <end position="26"/>
    </location>
</feature>
<keyword evidence="1" id="KW-0238">DNA-binding</keyword>
<evidence type="ECO:0000256" key="3">
    <source>
        <dbReference type="SAM" id="MobiDB-lite"/>
    </source>
</evidence>
<evidence type="ECO:0000259" key="4">
    <source>
        <dbReference type="PROSITE" id="PS51898"/>
    </source>
</evidence>
<dbReference type="GO" id="GO:0015074">
    <property type="term" value="P:DNA integration"/>
    <property type="evidence" value="ECO:0007669"/>
    <property type="project" value="InterPro"/>
</dbReference>